<organism evidence="6 7">
    <name type="scientific">Sphaerosporella brunnea</name>
    <dbReference type="NCBI Taxonomy" id="1250544"/>
    <lineage>
        <taxon>Eukaryota</taxon>
        <taxon>Fungi</taxon>
        <taxon>Dikarya</taxon>
        <taxon>Ascomycota</taxon>
        <taxon>Pezizomycotina</taxon>
        <taxon>Pezizomycetes</taxon>
        <taxon>Pezizales</taxon>
        <taxon>Pyronemataceae</taxon>
        <taxon>Sphaerosporella</taxon>
    </lineage>
</organism>
<keyword evidence="2" id="KW-0285">Flavoprotein</keyword>
<dbReference type="Pfam" id="PF07992">
    <property type="entry name" value="Pyr_redox_2"/>
    <property type="match status" value="1"/>
</dbReference>
<dbReference type="OrthoDB" id="202203at2759"/>
<dbReference type="InParanoid" id="A0A5J5EPQ5"/>
<dbReference type="Proteomes" id="UP000326924">
    <property type="component" value="Unassembled WGS sequence"/>
</dbReference>
<keyword evidence="7" id="KW-1185">Reference proteome</keyword>
<proteinExistence type="inferred from homology"/>
<dbReference type="SUPFAM" id="SSF51905">
    <property type="entry name" value="FAD/NAD(P)-binding domain"/>
    <property type="match status" value="1"/>
</dbReference>
<dbReference type="InterPro" id="IPR036188">
    <property type="entry name" value="FAD/NAD-bd_sf"/>
</dbReference>
<sequence>MTTTTNPTPTIVLLGAAFSGIPLAHKLLRSLPSEYKLILVNPSTHIYWNFAAARILSKNDQFSTNNSDAFPPLIPGFSTYADTRFEFVQGKATALKPEENVVVVTENDDDGNVGAVREVAYTHLIVATGSAAADGWPFKSVGSHLQTQRKIAEIHTLVEAAATIVLSGAGATGVETAGELATLYKGSGKKIYLLSSGDRPLPMIREDVGKAAQKQLESLGVVVKNGVRVSQETEKDGKKVLVLSDGETIEADLHIPTFGLVPNTQFLPLELLDETKSVKVNKHMQSTVVENIWATGDAAGVKDKKSITVKPMLETVEHNVLAAIRGEDKTKWKEYKEEPTPILVPIGGGFAMGTGILGSWRVWGFLVWLLKGRSYFIGNGKNVALGKQYPGGGKV</sequence>
<dbReference type="Gene3D" id="3.50.50.100">
    <property type="match status" value="1"/>
</dbReference>
<evidence type="ECO:0000313" key="6">
    <source>
        <dbReference type="EMBL" id="KAA8900005.1"/>
    </source>
</evidence>
<keyword evidence="3" id="KW-0274">FAD</keyword>
<dbReference type="AlphaFoldDB" id="A0A5J5EPQ5"/>
<gene>
    <name evidence="6" type="ORF">FN846DRAFT_164643</name>
</gene>
<comment type="similarity">
    <text evidence="1">Belongs to the FAD-dependent oxidoreductase family.</text>
</comment>
<dbReference type="GO" id="GO:0050660">
    <property type="term" value="F:flavin adenine dinucleotide binding"/>
    <property type="evidence" value="ECO:0007669"/>
    <property type="project" value="TreeGrafter"/>
</dbReference>
<dbReference type="EMBL" id="VXIS01000160">
    <property type="protein sequence ID" value="KAA8900005.1"/>
    <property type="molecule type" value="Genomic_DNA"/>
</dbReference>
<evidence type="ECO:0000256" key="1">
    <source>
        <dbReference type="ARBA" id="ARBA00006442"/>
    </source>
</evidence>
<dbReference type="GO" id="GO:0005737">
    <property type="term" value="C:cytoplasm"/>
    <property type="evidence" value="ECO:0007669"/>
    <property type="project" value="TreeGrafter"/>
</dbReference>
<dbReference type="FunCoup" id="A0A5J5EPQ5">
    <property type="interactions" value="409"/>
</dbReference>
<name>A0A5J5EPQ5_9PEZI</name>
<comment type="caution">
    <text evidence="6">The sequence shown here is derived from an EMBL/GenBank/DDBJ whole genome shotgun (WGS) entry which is preliminary data.</text>
</comment>
<evidence type="ECO:0000256" key="4">
    <source>
        <dbReference type="ARBA" id="ARBA00023002"/>
    </source>
</evidence>
<dbReference type="PANTHER" id="PTHR43735:SF3">
    <property type="entry name" value="FERROPTOSIS SUPPRESSOR PROTEIN 1"/>
    <property type="match status" value="1"/>
</dbReference>
<evidence type="ECO:0000313" key="7">
    <source>
        <dbReference type="Proteomes" id="UP000326924"/>
    </source>
</evidence>
<evidence type="ECO:0000259" key="5">
    <source>
        <dbReference type="Pfam" id="PF07992"/>
    </source>
</evidence>
<feature type="domain" description="FAD/NAD(P)-binding" evidence="5">
    <location>
        <begin position="10"/>
        <end position="308"/>
    </location>
</feature>
<dbReference type="InterPro" id="IPR023753">
    <property type="entry name" value="FAD/NAD-binding_dom"/>
</dbReference>
<reference evidence="6 7" key="1">
    <citation type="submission" date="2019-09" db="EMBL/GenBank/DDBJ databases">
        <title>Draft genome of the ectomycorrhizal ascomycete Sphaerosporella brunnea.</title>
        <authorList>
            <consortium name="DOE Joint Genome Institute"/>
            <person name="Benucci G.M."/>
            <person name="Marozzi G."/>
            <person name="Antonielli L."/>
            <person name="Sanchez S."/>
            <person name="Marco P."/>
            <person name="Wang X."/>
            <person name="Falini L.B."/>
            <person name="Barry K."/>
            <person name="Haridas S."/>
            <person name="Lipzen A."/>
            <person name="Labutti K."/>
            <person name="Grigoriev I.V."/>
            <person name="Murat C."/>
            <person name="Martin F."/>
            <person name="Albertini E."/>
            <person name="Donnini D."/>
            <person name="Bonito G."/>
        </authorList>
    </citation>
    <scope>NUCLEOTIDE SEQUENCE [LARGE SCALE GENOMIC DNA]</scope>
    <source>
        <strain evidence="6 7">Sb_GMNB300</strain>
    </source>
</reference>
<dbReference type="PANTHER" id="PTHR43735">
    <property type="entry name" value="APOPTOSIS-INDUCING FACTOR 1"/>
    <property type="match status" value="1"/>
</dbReference>
<evidence type="ECO:0000256" key="2">
    <source>
        <dbReference type="ARBA" id="ARBA00022630"/>
    </source>
</evidence>
<dbReference type="PRINTS" id="PR00368">
    <property type="entry name" value="FADPNR"/>
</dbReference>
<accession>A0A5J5EPQ5</accession>
<dbReference type="GO" id="GO:0004174">
    <property type="term" value="F:electron-transferring-flavoprotein dehydrogenase activity"/>
    <property type="evidence" value="ECO:0007669"/>
    <property type="project" value="TreeGrafter"/>
</dbReference>
<protein>
    <recommendedName>
        <fullName evidence="5">FAD/NAD(P)-binding domain-containing protein</fullName>
    </recommendedName>
</protein>
<evidence type="ECO:0000256" key="3">
    <source>
        <dbReference type="ARBA" id="ARBA00022827"/>
    </source>
</evidence>
<keyword evidence="4" id="KW-0560">Oxidoreductase</keyword>